<keyword evidence="8" id="KW-1185">Reference proteome</keyword>
<dbReference type="InterPro" id="IPR001765">
    <property type="entry name" value="Carbonic_anhydrase"/>
</dbReference>
<evidence type="ECO:0000256" key="1">
    <source>
        <dbReference type="ARBA" id="ARBA00006217"/>
    </source>
</evidence>
<protein>
    <recommendedName>
        <fullName evidence="2">carbonic anhydrase</fullName>
        <ecNumber evidence="2">4.2.1.1</ecNumber>
    </recommendedName>
</protein>
<gene>
    <name evidence="7" type="ORF">GCM10008938_33780</name>
</gene>
<dbReference type="PANTHER" id="PTHR11002">
    <property type="entry name" value="CARBONIC ANHYDRASE"/>
    <property type="match status" value="1"/>
</dbReference>
<comment type="similarity">
    <text evidence="1">Belongs to the beta-class carbonic anhydrase family.</text>
</comment>
<accession>A0ABQ2D3L0</accession>
<dbReference type="CDD" id="cd03378">
    <property type="entry name" value="beta_CA_cladeC"/>
    <property type="match status" value="1"/>
</dbReference>
<keyword evidence="3" id="KW-0862">Zinc</keyword>
<dbReference type="Gene3D" id="3.40.1050.10">
    <property type="entry name" value="Carbonic anhydrase"/>
    <property type="match status" value="1"/>
</dbReference>
<evidence type="ECO:0000256" key="5">
    <source>
        <dbReference type="ARBA" id="ARBA00048348"/>
    </source>
</evidence>
<evidence type="ECO:0000313" key="7">
    <source>
        <dbReference type="EMBL" id="GGJ44803.1"/>
    </source>
</evidence>
<dbReference type="EMBL" id="BMOD01000014">
    <property type="protein sequence ID" value="GGJ44803.1"/>
    <property type="molecule type" value="Genomic_DNA"/>
</dbReference>
<dbReference type="SMART" id="SM00947">
    <property type="entry name" value="Pro_CA"/>
    <property type="match status" value="1"/>
</dbReference>
<evidence type="ECO:0000256" key="3">
    <source>
        <dbReference type="ARBA" id="ARBA00022833"/>
    </source>
</evidence>
<feature type="signal peptide" evidence="6">
    <location>
        <begin position="1"/>
        <end position="22"/>
    </location>
</feature>
<keyword evidence="4" id="KW-0456">Lyase</keyword>
<evidence type="ECO:0000313" key="8">
    <source>
        <dbReference type="Proteomes" id="UP000632222"/>
    </source>
</evidence>
<keyword evidence="6" id="KW-0732">Signal</keyword>
<dbReference type="Pfam" id="PF00484">
    <property type="entry name" value="Pro_CA"/>
    <property type="match status" value="1"/>
</dbReference>
<evidence type="ECO:0000256" key="4">
    <source>
        <dbReference type="ARBA" id="ARBA00023239"/>
    </source>
</evidence>
<dbReference type="EC" id="4.2.1.1" evidence="2"/>
<evidence type="ECO:0000256" key="6">
    <source>
        <dbReference type="SAM" id="SignalP"/>
    </source>
</evidence>
<dbReference type="Proteomes" id="UP000632222">
    <property type="component" value="Unassembled WGS sequence"/>
</dbReference>
<sequence length="231" mass="24524">MRLAAATTLAATTLAVPEVAQAAPFTVDSPPTPDAALKELLDGNVRFIRGRLRHPDQRPSRIAEVAKGQHPFAVILGCADSRVAPEIVFDQGLGDLFVVRVAGNIASDDVFGSIEFAVEEFGTPLVTVLGHQRCGAVTATLNAMDKGSTVPAHIDSLVAAIKPVVAEVGTVTGDRVDTVVRENAIHVAHQLMDESEILKEKIESGKLKIVDARYNLDDGRVDLLDTAGHSH</sequence>
<dbReference type="InterPro" id="IPR015892">
    <property type="entry name" value="Carbonic_anhydrase_CS"/>
</dbReference>
<organism evidence="7 8">
    <name type="scientific">Deinococcus roseus</name>
    <dbReference type="NCBI Taxonomy" id="392414"/>
    <lineage>
        <taxon>Bacteria</taxon>
        <taxon>Thermotogati</taxon>
        <taxon>Deinococcota</taxon>
        <taxon>Deinococci</taxon>
        <taxon>Deinococcales</taxon>
        <taxon>Deinococcaceae</taxon>
        <taxon>Deinococcus</taxon>
    </lineage>
</organism>
<reference evidence="8" key="1">
    <citation type="journal article" date="2019" name="Int. J. Syst. Evol. Microbiol.">
        <title>The Global Catalogue of Microorganisms (GCM) 10K type strain sequencing project: providing services to taxonomists for standard genome sequencing and annotation.</title>
        <authorList>
            <consortium name="The Broad Institute Genomics Platform"/>
            <consortium name="The Broad Institute Genome Sequencing Center for Infectious Disease"/>
            <person name="Wu L."/>
            <person name="Ma J."/>
        </authorList>
    </citation>
    <scope>NUCLEOTIDE SEQUENCE [LARGE SCALE GENOMIC DNA]</scope>
    <source>
        <strain evidence="8">JCM 14370</strain>
    </source>
</reference>
<comment type="caution">
    <text evidence="7">The sequence shown here is derived from an EMBL/GenBank/DDBJ whole genome shotgun (WGS) entry which is preliminary data.</text>
</comment>
<dbReference type="SUPFAM" id="SSF53056">
    <property type="entry name" value="beta-carbonic anhydrase, cab"/>
    <property type="match status" value="1"/>
</dbReference>
<name>A0ABQ2D3L0_9DEIO</name>
<comment type="catalytic activity">
    <reaction evidence="5">
        <text>hydrogencarbonate + H(+) = CO2 + H2O</text>
        <dbReference type="Rhea" id="RHEA:10748"/>
        <dbReference type="ChEBI" id="CHEBI:15377"/>
        <dbReference type="ChEBI" id="CHEBI:15378"/>
        <dbReference type="ChEBI" id="CHEBI:16526"/>
        <dbReference type="ChEBI" id="CHEBI:17544"/>
        <dbReference type="EC" id="4.2.1.1"/>
    </reaction>
</comment>
<evidence type="ECO:0000256" key="2">
    <source>
        <dbReference type="ARBA" id="ARBA00012925"/>
    </source>
</evidence>
<dbReference type="PROSITE" id="PS00704">
    <property type="entry name" value="PROK_CO2_ANHYDRASE_1"/>
    <property type="match status" value="1"/>
</dbReference>
<dbReference type="InterPro" id="IPR036874">
    <property type="entry name" value="Carbonic_anhydrase_sf"/>
</dbReference>
<dbReference type="PANTHER" id="PTHR11002:SF79">
    <property type="entry name" value="CARBONIC ANHYDRASE 2"/>
    <property type="match status" value="1"/>
</dbReference>
<feature type="chain" id="PRO_5045677639" description="carbonic anhydrase" evidence="6">
    <location>
        <begin position="23"/>
        <end position="231"/>
    </location>
</feature>
<proteinExistence type="inferred from homology"/>